<dbReference type="PANTHER" id="PTHR46300">
    <property type="entry name" value="P450, PUTATIVE (EUROFUNG)-RELATED-RELATED"/>
    <property type="match status" value="1"/>
</dbReference>
<evidence type="ECO:0000256" key="6">
    <source>
        <dbReference type="PIRSR" id="PIRSR602401-1"/>
    </source>
</evidence>
<dbReference type="GO" id="GO:0016705">
    <property type="term" value="F:oxidoreductase activity, acting on paired donors, with incorporation or reduction of molecular oxygen"/>
    <property type="evidence" value="ECO:0007669"/>
    <property type="project" value="InterPro"/>
</dbReference>
<dbReference type="GO" id="GO:0004497">
    <property type="term" value="F:monooxygenase activity"/>
    <property type="evidence" value="ECO:0007669"/>
    <property type="project" value="UniProtKB-KW"/>
</dbReference>
<dbReference type="EMBL" id="FJOG01000026">
    <property type="protein sequence ID" value="CZR64460.1"/>
    <property type="molecule type" value="Genomic_DNA"/>
</dbReference>
<keyword evidence="4 6" id="KW-0408">Iron</keyword>
<evidence type="ECO:0000313" key="7">
    <source>
        <dbReference type="EMBL" id="CZR64460.1"/>
    </source>
</evidence>
<dbReference type="STRING" id="576137.A0A1L7XHE9"/>
<dbReference type="InterPro" id="IPR002401">
    <property type="entry name" value="Cyt_P450_E_grp-I"/>
</dbReference>
<feature type="binding site" description="axial binding residue" evidence="6">
    <location>
        <position position="154"/>
    </location>
    <ligand>
        <name>heme</name>
        <dbReference type="ChEBI" id="CHEBI:30413"/>
    </ligand>
    <ligandPart>
        <name>Fe</name>
        <dbReference type="ChEBI" id="CHEBI:18248"/>
    </ligandPart>
</feature>
<dbReference type="GO" id="GO:0005506">
    <property type="term" value="F:iron ion binding"/>
    <property type="evidence" value="ECO:0007669"/>
    <property type="project" value="InterPro"/>
</dbReference>
<dbReference type="InterPro" id="IPR001128">
    <property type="entry name" value="Cyt_P450"/>
</dbReference>
<dbReference type="PRINTS" id="PR00463">
    <property type="entry name" value="EP450I"/>
</dbReference>
<accession>A0A1L7XHE9</accession>
<evidence type="ECO:0008006" key="9">
    <source>
        <dbReference type="Google" id="ProtNLM"/>
    </source>
</evidence>
<name>A0A1L7XHE9_9HELO</name>
<dbReference type="AlphaFoldDB" id="A0A1L7XHE9"/>
<evidence type="ECO:0000313" key="8">
    <source>
        <dbReference type="Proteomes" id="UP000184330"/>
    </source>
</evidence>
<gene>
    <name evidence="7" type="ORF">PAC_14358</name>
</gene>
<dbReference type="InterPro" id="IPR036396">
    <property type="entry name" value="Cyt_P450_sf"/>
</dbReference>
<evidence type="ECO:0000256" key="5">
    <source>
        <dbReference type="ARBA" id="ARBA00023033"/>
    </source>
</evidence>
<dbReference type="PRINTS" id="PR00385">
    <property type="entry name" value="P450"/>
</dbReference>
<comment type="cofactor">
    <cofactor evidence="6">
        <name>heme</name>
        <dbReference type="ChEBI" id="CHEBI:30413"/>
    </cofactor>
</comment>
<dbReference type="Pfam" id="PF00067">
    <property type="entry name" value="p450"/>
    <property type="match status" value="1"/>
</dbReference>
<proteinExistence type="inferred from homology"/>
<evidence type="ECO:0000256" key="2">
    <source>
        <dbReference type="ARBA" id="ARBA00022723"/>
    </source>
</evidence>
<keyword evidence="3" id="KW-0560">Oxidoreductase</keyword>
<dbReference type="GO" id="GO:0020037">
    <property type="term" value="F:heme binding"/>
    <property type="evidence" value="ECO:0007669"/>
    <property type="project" value="InterPro"/>
</dbReference>
<dbReference type="SUPFAM" id="SSF48264">
    <property type="entry name" value="Cytochrome P450"/>
    <property type="match status" value="1"/>
</dbReference>
<dbReference type="PANTHER" id="PTHR46300:SF2">
    <property type="entry name" value="CYTOCHROME P450 MONOOXYGENASE ALNH-RELATED"/>
    <property type="match status" value="1"/>
</dbReference>
<protein>
    <recommendedName>
        <fullName evidence="9">Cytochrome P450</fullName>
    </recommendedName>
</protein>
<keyword evidence="6" id="KW-0349">Heme</keyword>
<organism evidence="7 8">
    <name type="scientific">Phialocephala subalpina</name>
    <dbReference type="NCBI Taxonomy" id="576137"/>
    <lineage>
        <taxon>Eukaryota</taxon>
        <taxon>Fungi</taxon>
        <taxon>Dikarya</taxon>
        <taxon>Ascomycota</taxon>
        <taxon>Pezizomycotina</taxon>
        <taxon>Leotiomycetes</taxon>
        <taxon>Helotiales</taxon>
        <taxon>Mollisiaceae</taxon>
        <taxon>Phialocephala</taxon>
        <taxon>Phialocephala fortinii species complex</taxon>
    </lineage>
</organism>
<dbReference type="OrthoDB" id="1055148at2759"/>
<keyword evidence="5" id="KW-0503">Monooxygenase</keyword>
<evidence type="ECO:0000256" key="4">
    <source>
        <dbReference type="ARBA" id="ARBA00023004"/>
    </source>
</evidence>
<keyword evidence="2 6" id="KW-0479">Metal-binding</keyword>
<reference evidence="7 8" key="1">
    <citation type="submission" date="2016-03" db="EMBL/GenBank/DDBJ databases">
        <authorList>
            <person name="Ploux O."/>
        </authorList>
    </citation>
    <scope>NUCLEOTIDE SEQUENCE [LARGE SCALE GENOMIC DNA]</scope>
    <source>
        <strain evidence="7 8">UAMH 11012</strain>
    </source>
</reference>
<keyword evidence="8" id="KW-1185">Reference proteome</keyword>
<dbReference type="Gene3D" id="1.10.630.10">
    <property type="entry name" value="Cytochrome P450"/>
    <property type="match status" value="1"/>
</dbReference>
<dbReference type="Proteomes" id="UP000184330">
    <property type="component" value="Unassembled WGS sequence"/>
</dbReference>
<sequence length="188" mass="21736">MHAQAYLTSRDGNGKCHENIPVWVDLNPRVQERARQEIDACCGADRSPTWSDFAAIPYINCIIKEGMRWRPVAVTSLPHRARADDKYEGMFIPKDTTVFIATWAIHHLDSIYQDSDKFNPDRYLDHQKLANDYAGTSDYSMRDYYNYGAGRRICPGIHLAERNMWRMAAKLLWAFEFSPPYDPVTGKE</sequence>
<evidence type="ECO:0000256" key="1">
    <source>
        <dbReference type="ARBA" id="ARBA00010617"/>
    </source>
</evidence>
<dbReference type="InterPro" id="IPR050364">
    <property type="entry name" value="Cytochrome_P450_fung"/>
</dbReference>
<comment type="similarity">
    <text evidence="1">Belongs to the cytochrome P450 family.</text>
</comment>
<evidence type="ECO:0000256" key="3">
    <source>
        <dbReference type="ARBA" id="ARBA00023002"/>
    </source>
</evidence>